<dbReference type="PROSITE" id="PS50983">
    <property type="entry name" value="FE_B12_PBP"/>
    <property type="match status" value="1"/>
</dbReference>
<dbReference type="Gene3D" id="3.40.50.1980">
    <property type="entry name" value="Nitrogenase molybdenum iron protein domain"/>
    <property type="match status" value="2"/>
</dbReference>
<dbReference type="AlphaFoldDB" id="A0A8E4DFV6"/>
<keyword evidence="2" id="KW-0732">Signal</keyword>
<comment type="similarity">
    <text evidence="1">Belongs to the bacterial solute-binding protein 8 family.</text>
</comment>
<dbReference type="KEGG" id="dho:Dia5BBH33_07720"/>
<accession>A0A8E4DFV6</accession>
<gene>
    <name evidence="4" type="primary">yfmC</name>
    <name evidence="4" type="ORF">Dia5BBH33_07720</name>
</gene>
<name>A0A8E4DFV6_9FIRM</name>
<dbReference type="GeneID" id="92715990"/>
<dbReference type="Pfam" id="PF01497">
    <property type="entry name" value="Peripla_BP_2"/>
    <property type="match status" value="1"/>
</dbReference>
<feature type="signal peptide" evidence="2">
    <location>
        <begin position="1"/>
        <end position="20"/>
    </location>
</feature>
<evidence type="ECO:0000256" key="1">
    <source>
        <dbReference type="ARBA" id="ARBA00008814"/>
    </source>
</evidence>
<dbReference type="PANTHER" id="PTHR30535">
    <property type="entry name" value="VITAMIN B12-BINDING PROTEIN"/>
    <property type="match status" value="1"/>
</dbReference>
<reference evidence="5" key="1">
    <citation type="submission" date="2019-05" db="EMBL/GenBank/DDBJ databases">
        <title>Complete genome sequencing of Dialister sp. strain 5BBH33.</title>
        <authorList>
            <person name="Sakamoto M."/>
            <person name="Murakami T."/>
            <person name="Mori H."/>
        </authorList>
    </citation>
    <scope>NUCLEOTIDE SEQUENCE [LARGE SCALE GENOMIC DNA]</scope>
    <source>
        <strain evidence="5">5BBH33</strain>
    </source>
</reference>
<evidence type="ECO:0000259" key="3">
    <source>
        <dbReference type="PROSITE" id="PS50983"/>
    </source>
</evidence>
<dbReference type="GO" id="GO:0071281">
    <property type="term" value="P:cellular response to iron ion"/>
    <property type="evidence" value="ECO:0007669"/>
    <property type="project" value="TreeGrafter"/>
</dbReference>
<evidence type="ECO:0000256" key="2">
    <source>
        <dbReference type="SAM" id="SignalP"/>
    </source>
</evidence>
<dbReference type="InterPro" id="IPR002491">
    <property type="entry name" value="ABC_transptr_periplasmic_BD"/>
</dbReference>
<dbReference type="PANTHER" id="PTHR30535:SF34">
    <property type="entry name" value="MOLYBDATE-BINDING PROTEIN MOLA"/>
    <property type="match status" value="1"/>
</dbReference>
<dbReference type="RefSeq" id="WP_143332414.1">
    <property type="nucleotide sequence ID" value="NZ_AP019697.1"/>
</dbReference>
<protein>
    <submittedName>
        <fullName evidence="4">Fe(3+)-citrate-binding protein YfmC</fullName>
    </submittedName>
</protein>
<dbReference type="EMBL" id="AP019697">
    <property type="protein sequence ID" value="BBK24837.1"/>
    <property type="molecule type" value="Genomic_DNA"/>
</dbReference>
<feature type="domain" description="Fe/B12 periplasmic-binding" evidence="3">
    <location>
        <begin position="51"/>
        <end position="310"/>
    </location>
</feature>
<sequence>MSPKKICTLLVSAALCFALAGCATSGTSSEKGSIQYKYEEHTVTMKAQPKRVVTLTAPLLNMAYSVGGTSVARPVTTSPIPPEAESLPIIGTIQHINMETLVGMKPDFVIGEKSHDAKLESLLQSNKIPYILINYDGIKDNVPLLEFMGQVYGKEDAAKKIVADYNNKMSDIEKKASAKTPARVAVLRATGKSITAETPESICASMVELLKMNNVVVSHKNINLTGKTVPYSLEQLTADDPDIIFVVTMGNADEINKKMDEDMRSNPAWNHLKAVENHKVFFLPSDLFLLNPGVRTPEAMEKLYDLAYNG</sequence>
<dbReference type="SUPFAM" id="SSF53807">
    <property type="entry name" value="Helical backbone' metal receptor"/>
    <property type="match status" value="1"/>
</dbReference>
<feature type="chain" id="PRO_5039401449" evidence="2">
    <location>
        <begin position="21"/>
        <end position="310"/>
    </location>
</feature>
<organism evidence="4 5">
    <name type="scientific">Dialister hominis</name>
    <dbReference type="NCBI Taxonomy" id="2582419"/>
    <lineage>
        <taxon>Bacteria</taxon>
        <taxon>Bacillati</taxon>
        <taxon>Bacillota</taxon>
        <taxon>Negativicutes</taxon>
        <taxon>Veillonellales</taxon>
        <taxon>Veillonellaceae</taxon>
        <taxon>Dialister</taxon>
    </lineage>
</organism>
<dbReference type="InterPro" id="IPR050902">
    <property type="entry name" value="ABC_Transporter_SBP"/>
</dbReference>
<evidence type="ECO:0000313" key="5">
    <source>
        <dbReference type="Proteomes" id="UP000320585"/>
    </source>
</evidence>
<dbReference type="Proteomes" id="UP000320585">
    <property type="component" value="Chromosome"/>
</dbReference>
<evidence type="ECO:0000313" key="4">
    <source>
        <dbReference type="EMBL" id="BBK24837.1"/>
    </source>
</evidence>
<dbReference type="OrthoDB" id="9816357at2"/>
<proteinExistence type="inferred from homology"/>
<dbReference type="PROSITE" id="PS51257">
    <property type="entry name" value="PROKAR_LIPOPROTEIN"/>
    <property type="match status" value="1"/>
</dbReference>
<keyword evidence="5" id="KW-1185">Reference proteome</keyword>